<proteinExistence type="predicted"/>
<dbReference type="Proteomes" id="UP000028924">
    <property type="component" value="Unassembled WGS sequence"/>
</dbReference>
<dbReference type="KEGG" id="apro:F751_0024"/>
<dbReference type="RefSeq" id="XP_011396949.1">
    <property type="nucleotide sequence ID" value="XM_011398647.1"/>
</dbReference>
<dbReference type="GeneID" id="23611415"/>
<protein>
    <submittedName>
        <fullName evidence="1">Uncharacterized protein</fullName>
    </submittedName>
</protein>
<organism evidence="1 2">
    <name type="scientific">Auxenochlorella protothecoides</name>
    <name type="common">Green microalga</name>
    <name type="synonym">Chlorella protothecoides</name>
    <dbReference type="NCBI Taxonomy" id="3075"/>
    <lineage>
        <taxon>Eukaryota</taxon>
        <taxon>Viridiplantae</taxon>
        <taxon>Chlorophyta</taxon>
        <taxon>core chlorophytes</taxon>
        <taxon>Trebouxiophyceae</taxon>
        <taxon>Chlorellales</taxon>
        <taxon>Chlorellaceae</taxon>
        <taxon>Auxenochlorella</taxon>
    </lineage>
</organism>
<name>A0A087S9I3_AUXPR</name>
<accession>A0A087S9I3</accession>
<sequence length="71" mass="8168">MVGVAGPPVGKGGRLTGRPLWARHQASKPSWWAYRLGTHPMPQSLDDLHNREPRAESLTRKWLWVPPTRYR</sequence>
<dbReference type="EMBL" id="APJO01000286">
    <property type="protein sequence ID" value="KFM22387.1"/>
    <property type="molecule type" value="Genomic_DNA"/>
</dbReference>
<comment type="caution">
    <text evidence="1">The sequence shown here is derived from an EMBL/GenBank/DDBJ whole genome shotgun (WGS) entry which is preliminary data.</text>
</comment>
<gene>
    <name evidence="1" type="ORF">F751_0024</name>
</gene>
<keyword evidence="2" id="KW-1185">Reference proteome</keyword>
<evidence type="ECO:0000313" key="1">
    <source>
        <dbReference type="EMBL" id="KFM22387.1"/>
    </source>
</evidence>
<evidence type="ECO:0000313" key="2">
    <source>
        <dbReference type="Proteomes" id="UP000028924"/>
    </source>
</evidence>
<dbReference type="AlphaFoldDB" id="A0A087S9I3"/>
<reference evidence="1 2" key="1">
    <citation type="journal article" date="2014" name="BMC Genomics">
        <title>Oil accumulation mechanisms of the oleaginous microalga Chlorella protothecoides revealed through its genome, transcriptomes, and proteomes.</title>
        <authorList>
            <person name="Gao C."/>
            <person name="Wang Y."/>
            <person name="Shen Y."/>
            <person name="Yan D."/>
            <person name="He X."/>
            <person name="Dai J."/>
            <person name="Wu Q."/>
        </authorList>
    </citation>
    <scope>NUCLEOTIDE SEQUENCE [LARGE SCALE GENOMIC DNA]</scope>
    <source>
        <strain evidence="1 2">0710</strain>
    </source>
</reference>